<dbReference type="GO" id="GO:0042910">
    <property type="term" value="F:xenobiotic transmembrane transporter activity"/>
    <property type="evidence" value="ECO:0007669"/>
    <property type="project" value="InterPro"/>
</dbReference>
<keyword evidence="2" id="KW-1133">Transmembrane helix</keyword>
<dbReference type="AlphaFoldDB" id="A0A0P1GBU9"/>
<gene>
    <name evidence="3" type="ORF">TL5120_03315</name>
</gene>
<dbReference type="InterPro" id="IPR050222">
    <property type="entry name" value="MATE_MdtK"/>
</dbReference>
<evidence type="ECO:0000313" key="3">
    <source>
        <dbReference type="EMBL" id="CUH73505.1"/>
    </source>
</evidence>
<evidence type="ECO:0000256" key="2">
    <source>
        <dbReference type="SAM" id="Phobius"/>
    </source>
</evidence>
<accession>A0A0P1GBU9</accession>
<dbReference type="Proteomes" id="UP000051887">
    <property type="component" value="Unassembled WGS sequence"/>
</dbReference>
<protein>
    <submittedName>
        <fullName evidence="3">Multidrug efflux protein</fullName>
    </submittedName>
</protein>
<dbReference type="EMBL" id="CYSC01000041">
    <property type="protein sequence ID" value="CUH73505.1"/>
    <property type="molecule type" value="Genomic_DNA"/>
</dbReference>
<dbReference type="GO" id="GO:0015297">
    <property type="term" value="F:antiporter activity"/>
    <property type="evidence" value="ECO:0007669"/>
    <property type="project" value="InterPro"/>
</dbReference>
<keyword evidence="2" id="KW-0812">Transmembrane</keyword>
<keyword evidence="2" id="KW-0472">Membrane</keyword>
<organism evidence="3 4">
    <name type="scientific">Thalassovita autumnalis</name>
    <dbReference type="NCBI Taxonomy" id="2072972"/>
    <lineage>
        <taxon>Bacteria</taxon>
        <taxon>Pseudomonadati</taxon>
        <taxon>Pseudomonadota</taxon>
        <taxon>Alphaproteobacteria</taxon>
        <taxon>Rhodobacterales</taxon>
        <taxon>Roseobacteraceae</taxon>
        <taxon>Thalassovita</taxon>
    </lineage>
</organism>
<evidence type="ECO:0000313" key="4">
    <source>
        <dbReference type="Proteomes" id="UP000051887"/>
    </source>
</evidence>
<keyword evidence="1" id="KW-0813">Transport</keyword>
<dbReference type="Pfam" id="PF01554">
    <property type="entry name" value="MatE"/>
    <property type="match status" value="1"/>
</dbReference>
<evidence type="ECO:0000256" key="1">
    <source>
        <dbReference type="ARBA" id="ARBA00022448"/>
    </source>
</evidence>
<reference evidence="3 4" key="1">
    <citation type="submission" date="2015-09" db="EMBL/GenBank/DDBJ databases">
        <authorList>
            <consortium name="Swine Surveillance"/>
        </authorList>
    </citation>
    <scope>NUCLEOTIDE SEQUENCE [LARGE SCALE GENOMIC DNA]</scope>
    <source>
        <strain evidence="3 4">5120</strain>
    </source>
</reference>
<sequence length="106" mass="11377">MTTDLTAKQHLKNIATLGLPLIGSHVAQFSINMTDTLMLGWYDVEVLAAQVIAGTAFFVLFILGSGFAGAVMPMVAEAEAAGEGTQVRRVTRMAIWASLFYPAFPK</sequence>
<dbReference type="GO" id="GO:0005886">
    <property type="term" value="C:plasma membrane"/>
    <property type="evidence" value="ECO:0007669"/>
    <property type="project" value="TreeGrafter"/>
</dbReference>
<dbReference type="PANTHER" id="PTHR43298:SF2">
    <property type="entry name" value="FMN_FAD EXPORTER YEEO-RELATED"/>
    <property type="match status" value="1"/>
</dbReference>
<name>A0A0P1GBU9_9RHOB</name>
<dbReference type="PANTHER" id="PTHR43298">
    <property type="entry name" value="MULTIDRUG RESISTANCE PROTEIN NORM-RELATED"/>
    <property type="match status" value="1"/>
</dbReference>
<proteinExistence type="predicted"/>
<dbReference type="InterPro" id="IPR002528">
    <property type="entry name" value="MATE_fam"/>
</dbReference>
<feature type="transmembrane region" description="Helical" evidence="2">
    <location>
        <begin position="47"/>
        <end position="71"/>
    </location>
</feature>